<organism evidence="4 5">
    <name type="scientific">Niastella caeni</name>
    <dbReference type="NCBI Taxonomy" id="2569763"/>
    <lineage>
        <taxon>Bacteria</taxon>
        <taxon>Pseudomonadati</taxon>
        <taxon>Bacteroidota</taxon>
        <taxon>Chitinophagia</taxon>
        <taxon>Chitinophagales</taxon>
        <taxon>Chitinophagaceae</taxon>
        <taxon>Niastella</taxon>
    </lineage>
</organism>
<dbReference type="Proteomes" id="UP000306918">
    <property type="component" value="Unassembled WGS sequence"/>
</dbReference>
<keyword evidence="1" id="KW-0812">Transmembrane</keyword>
<evidence type="ECO:0000259" key="2">
    <source>
        <dbReference type="Pfam" id="PF04773"/>
    </source>
</evidence>
<dbReference type="InterPro" id="IPR006860">
    <property type="entry name" value="FecR"/>
</dbReference>
<name>A0A4S8HYN2_9BACT</name>
<dbReference type="GO" id="GO:0016989">
    <property type="term" value="F:sigma factor antagonist activity"/>
    <property type="evidence" value="ECO:0007669"/>
    <property type="project" value="TreeGrafter"/>
</dbReference>
<dbReference type="PANTHER" id="PTHR30273">
    <property type="entry name" value="PERIPLASMIC SIGNAL SENSOR AND SIGMA FACTOR ACTIVATOR FECR-RELATED"/>
    <property type="match status" value="1"/>
</dbReference>
<proteinExistence type="predicted"/>
<dbReference type="Pfam" id="PF04773">
    <property type="entry name" value="FecR"/>
    <property type="match status" value="1"/>
</dbReference>
<dbReference type="RefSeq" id="WP_136575339.1">
    <property type="nucleotide sequence ID" value="NZ_STFF01000001.1"/>
</dbReference>
<dbReference type="InterPro" id="IPR032508">
    <property type="entry name" value="FecR_C"/>
</dbReference>
<dbReference type="InterPro" id="IPR012373">
    <property type="entry name" value="Ferrdict_sens_TM"/>
</dbReference>
<dbReference type="OrthoDB" id="704021at2"/>
<accession>A0A4S8HYN2</accession>
<evidence type="ECO:0000256" key="1">
    <source>
        <dbReference type="SAM" id="Phobius"/>
    </source>
</evidence>
<dbReference type="EMBL" id="STFF01000001">
    <property type="protein sequence ID" value="THU40847.1"/>
    <property type="molecule type" value="Genomic_DNA"/>
</dbReference>
<feature type="domain" description="FecR protein" evidence="2">
    <location>
        <begin position="204"/>
        <end position="318"/>
    </location>
</feature>
<sequence>MQEKVNRITSLIEKFLEEKLSVEEERELKEWLAEAGHNDSFFQQITNKEVLREKMKIYASTDSEAIWQKTLQKIDSAAVDGAKLVSLYPEKKVFRIPFGKIAAAASIILLISAGTWYYFGQSTENKTAKTDTNETGIKHHIVPGSNKATLTLHDGSTIALNSVQNESQIDQGHTQITKIDGRLIYNKKLDSDRSQSEQDLYNIVTTPRGGEYQITLPDGSKVWLNAASSLRFPIAFAGNERIVELTGEAYFEVNHQDQPATKDVAAQKGKVAKTPFIVKINTPAGSKNEVEVLGTHFNVMAYTEEGTIKTTLIEGKVKVTSGNNFQTIKPGEQARLKEGNISIQNVDAEDVIGWTTGFIPVGGPDIEYTMRQIERWYDVNIVYEGKKPEGSFEGKLPRAASIENIIKLLNANNIKARLNEKDRTIIVTS</sequence>
<feature type="domain" description="Protein FecR C-terminal" evidence="3">
    <location>
        <begin position="366"/>
        <end position="427"/>
    </location>
</feature>
<feature type="transmembrane region" description="Helical" evidence="1">
    <location>
        <begin position="101"/>
        <end position="119"/>
    </location>
</feature>
<dbReference type="Gene3D" id="3.55.50.30">
    <property type="match status" value="1"/>
</dbReference>
<evidence type="ECO:0000313" key="4">
    <source>
        <dbReference type="EMBL" id="THU40847.1"/>
    </source>
</evidence>
<gene>
    <name evidence="4" type="ORF">FAM09_01660</name>
</gene>
<evidence type="ECO:0000259" key="3">
    <source>
        <dbReference type="Pfam" id="PF16344"/>
    </source>
</evidence>
<dbReference type="Pfam" id="PF16344">
    <property type="entry name" value="FecR_C"/>
    <property type="match status" value="1"/>
</dbReference>
<protein>
    <submittedName>
        <fullName evidence="4">FecR family protein</fullName>
    </submittedName>
</protein>
<dbReference type="PANTHER" id="PTHR30273:SF2">
    <property type="entry name" value="PROTEIN FECR"/>
    <property type="match status" value="1"/>
</dbReference>
<keyword evidence="1" id="KW-1133">Transmembrane helix</keyword>
<dbReference type="AlphaFoldDB" id="A0A4S8HYN2"/>
<evidence type="ECO:0000313" key="5">
    <source>
        <dbReference type="Proteomes" id="UP000306918"/>
    </source>
</evidence>
<keyword evidence="5" id="KW-1185">Reference proteome</keyword>
<keyword evidence="1" id="KW-0472">Membrane</keyword>
<dbReference type="Gene3D" id="2.60.120.1440">
    <property type="match status" value="1"/>
</dbReference>
<reference evidence="4 5" key="1">
    <citation type="submission" date="2019-04" db="EMBL/GenBank/DDBJ databases">
        <title>Niastella caeni sp. nov., isolated from activated sludge.</title>
        <authorList>
            <person name="Sheng M."/>
        </authorList>
    </citation>
    <scope>NUCLEOTIDE SEQUENCE [LARGE SCALE GENOMIC DNA]</scope>
    <source>
        <strain evidence="4 5">HX-2-15</strain>
    </source>
</reference>
<comment type="caution">
    <text evidence="4">The sequence shown here is derived from an EMBL/GenBank/DDBJ whole genome shotgun (WGS) entry which is preliminary data.</text>
</comment>